<comment type="similarity">
    <text evidence="2">Belongs to the TALE/MEIS homeobox family.</text>
</comment>
<dbReference type="GO" id="GO:0006355">
    <property type="term" value="P:regulation of DNA-templated transcription"/>
    <property type="evidence" value="ECO:0007669"/>
    <property type="project" value="InterPro"/>
</dbReference>
<feature type="compositionally biased region" description="Polar residues" evidence="9">
    <location>
        <begin position="517"/>
        <end position="530"/>
    </location>
</feature>
<dbReference type="InterPro" id="IPR050224">
    <property type="entry name" value="TALE_homeobox"/>
</dbReference>
<evidence type="ECO:0000256" key="1">
    <source>
        <dbReference type="ARBA" id="ARBA00004123"/>
    </source>
</evidence>
<dbReference type="InterPro" id="IPR032453">
    <property type="entry name" value="PKNOX/Meis_N"/>
</dbReference>
<dbReference type="eggNOG" id="KOG0773">
    <property type="taxonomic scope" value="Eukaryota"/>
</dbReference>
<feature type="compositionally biased region" description="Low complexity" evidence="9">
    <location>
        <begin position="377"/>
        <end position="386"/>
    </location>
</feature>
<dbReference type="GO" id="GO:0005634">
    <property type="term" value="C:nucleus"/>
    <property type="evidence" value="ECO:0007669"/>
    <property type="project" value="UniProtKB-SubCell"/>
</dbReference>
<keyword evidence="5 8" id="KW-0539">Nucleus</keyword>
<dbReference type="WBParaSite" id="BXY_1014000.1">
    <property type="protein sequence ID" value="BXY_1014000.1"/>
    <property type="gene ID" value="BXY_1014000"/>
</dbReference>
<dbReference type="SMART" id="SM00389">
    <property type="entry name" value="HOX"/>
    <property type="match status" value="1"/>
</dbReference>
<feature type="region of interest" description="Disordered" evidence="9">
    <location>
        <begin position="237"/>
        <end position="386"/>
    </location>
</feature>
<feature type="domain" description="Homeobox" evidence="10">
    <location>
        <begin position="451"/>
        <end position="514"/>
    </location>
</feature>
<dbReference type="GO" id="GO:0048663">
    <property type="term" value="P:neuron fate commitment"/>
    <property type="evidence" value="ECO:0007669"/>
    <property type="project" value="UniProtKB-ARBA"/>
</dbReference>
<dbReference type="PROSITE" id="PS50071">
    <property type="entry name" value="HOMEOBOX_2"/>
    <property type="match status" value="1"/>
</dbReference>
<evidence type="ECO:0000256" key="8">
    <source>
        <dbReference type="PROSITE-ProRule" id="PRU00108"/>
    </source>
</evidence>
<feature type="DNA-binding region" description="Homeobox" evidence="8">
    <location>
        <begin position="453"/>
        <end position="515"/>
    </location>
</feature>
<dbReference type="Pfam" id="PF16493">
    <property type="entry name" value="Meis_PKNOX_N"/>
    <property type="match status" value="1"/>
</dbReference>
<evidence type="ECO:0000256" key="7">
    <source>
        <dbReference type="ARBA" id="ARBA00083268"/>
    </source>
</evidence>
<dbReference type="InterPro" id="IPR008422">
    <property type="entry name" value="KN_HD"/>
</dbReference>
<organism evidence="11 12">
    <name type="scientific">Bursaphelenchus xylophilus</name>
    <name type="common">Pinewood nematode worm</name>
    <name type="synonym">Aphelenchoides xylophilus</name>
    <dbReference type="NCBI Taxonomy" id="6326"/>
    <lineage>
        <taxon>Eukaryota</taxon>
        <taxon>Metazoa</taxon>
        <taxon>Ecdysozoa</taxon>
        <taxon>Nematoda</taxon>
        <taxon>Chromadorea</taxon>
        <taxon>Rhabditida</taxon>
        <taxon>Tylenchina</taxon>
        <taxon>Tylenchomorpha</taxon>
        <taxon>Aphelenchoidea</taxon>
        <taxon>Aphelenchoididae</taxon>
        <taxon>Bursaphelenchus</taxon>
    </lineage>
</organism>
<feature type="region of interest" description="Disordered" evidence="9">
    <location>
        <begin position="517"/>
        <end position="572"/>
    </location>
</feature>
<evidence type="ECO:0000256" key="4">
    <source>
        <dbReference type="ARBA" id="ARBA00023155"/>
    </source>
</evidence>
<evidence type="ECO:0000256" key="9">
    <source>
        <dbReference type="SAM" id="MobiDB-lite"/>
    </source>
</evidence>
<sequence length="638" mass="69404">MSMPLDYGWAGTNMFNCFPPTSQALGSLNPLEPHLTSLDGPVVKDEIKHEYGDNYSATSEMYAAGASAVAGGDHTQNPSTADSLSFYTPNLADPYELGMGTLGLLAGAPANPVDDEELKRQKDKIRAHPLYPFLTVLFERCELATSTPRDFSKDPQSRSESAAEAFKDDLMTFIETRKHEEPSYYVPNPELDKLMLNAIQVLRLHLLELEKVHELCDSFCQRYVQNLRDHMPMDVMSEERSGSANTTNPSPALGTHSPAIQPRTYEPQSVPLPESSAMHLHHDASAQSSGFTDLSASNPARSTTTPSAQTPNSSTDSHTPASERFQNVNVSNGADINSPRNGTGPNSAANNSLNSSTGSANNPTSNLLDARSEESPHLTNHLTLSNTTSSQAFEDMLPKDYKVDSESSYGLVELNYSDGYVKYGDEDMKSLMETNDNSNDNEDLPEDFHLASAAKKRGCFPKNATNKLKHWLFQNLTHPYPSEEQKKQLAQETSLTILQVNNWFINARRRIVQPMIDSNNRAGNSTNCQVYRNRRRKNSDSSPCNSPGTCPPTAPPGSAAPGSAGPVSSTAYSPDPAMLVSPASNTYPMFGSGYAGFGAPGFTPQMFMPGMVGAYNMTPGNLTGSWMDFSSNLGSMDN</sequence>
<dbReference type="CDD" id="cd00086">
    <property type="entry name" value="homeodomain"/>
    <property type="match status" value="1"/>
</dbReference>
<dbReference type="PANTHER" id="PTHR11850">
    <property type="entry name" value="HOMEOBOX PROTEIN TRANSCRIPTION FACTORS"/>
    <property type="match status" value="1"/>
</dbReference>
<evidence type="ECO:0000313" key="11">
    <source>
        <dbReference type="Proteomes" id="UP000095284"/>
    </source>
</evidence>
<reference evidence="12" key="1">
    <citation type="submission" date="2016-11" db="UniProtKB">
        <authorList>
            <consortium name="WormBaseParasite"/>
        </authorList>
    </citation>
    <scope>IDENTIFICATION</scope>
</reference>
<dbReference type="InterPro" id="IPR001356">
    <property type="entry name" value="HD"/>
</dbReference>
<name>A0A1I7SAU3_BURXY</name>
<dbReference type="Pfam" id="PF05920">
    <property type="entry name" value="Homeobox_KN"/>
    <property type="match status" value="1"/>
</dbReference>
<feature type="compositionally biased region" description="Low complexity" evidence="9">
    <location>
        <begin position="346"/>
        <end position="362"/>
    </location>
</feature>
<dbReference type="Gene3D" id="1.10.10.60">
    <property type="entry name" value="Homeodomain-like"/>
    <property type="match status" value="1"/>
</dbReference>
<evidence type="ECO:0000256" key="3">
    <source>
        <dbReference type="ARBA" id="ARBA00023125"/>
    </source>
</evidence>
<dbReference type="Proteomes" id="UP000095284">
    <property type="component" value="Unplaced"/>
</dbReference>
<comment type="subcellular location">
    <subcellularLocation>
        <location evidence="1 8">Nucleus</location>
    </subcellularLocation>
</comment>
<feature type="compositionally biased region" description="Low complexity" evidence="9">
    <location>
        <begin position="556"/>
        <end position="571"/>
    </location>
</feature>
<evidence type="ECO:0000259" key="10">
    <source>
        <dbReference type="PROSITE" id="PS50071"/>
    </source>
</evidence>
<proteinExistence type="inferred from homology"/>
<dbReference type="InterPro" id="IPR009057">
    <property type="entry name" value="Homeodomain-like_sf"/>
</dbReference>
<accession>A0A1I7SAU3</accession>
<evidence type="ECO:0000256" key="5">
    <source>
        <dbReference type="ARBA" id="ARBA00023242"/>
    </source>
</evidence>
<keyword evidence="4 8" id="KW-0371">Homeobox</keyword>
<dbReference type="FunFam" id="1.10.10.60:FF:000004">
    <property type="entry name" value="Meis2 homeobox isoform 2c"/>
    <property type="match status" value="1"/>
</dbReference>
<protein>
    <recommendedName>
        <fullName evidence="6">Homeobox protein unc-62</fullName>
    </recommendedName>
    <alternativeName>
        <fullName evidence="7">Uncoordinated protein 62</fullName>
    </alternativeName>
</protein>
<dbReference type="AlphaFoldDB" id="A0A1I7SAU3"/>
<dbReference type="SUPFAM" id="SSF46689">
    <property type="entry name" value="Homeodomain-like"/>
    <property type="match status" value="1"/>
</dbReference>
<evidence type="ECO:0000256" key="2">
    <source>
        <dbReference type="ARBA" id="ARBA00009661"/>
    </source>
</evidence>
<dbReference type="GO" id="GO:0000987">
    <property type="term" value="F:cis-regulatory region sequence-specific DNA binding"/>
    <property type="evidence" value="ECO:0007669"/>
    <property type="project" value="UniProtKB-ARBA"/>
</dbReference>
<feature type="compositionally biased region" description="Polar residues" evidence="9">
    <location>
        <begin position="285"/>
        <end position="345"/>
    </location>
</feature>
<evidence type="ECO:0000256" key="6">
    <source>
        <dbReference type="ARBA" id="ARBA00072562"/>
    </source>
</evidence>
<evidence type="ECO:0000313" key="12">
    <source>
        <dbReference type="WBParaSite" id="BXY_1014000.1"/>
    </source>
</evidence>
<keyword evidence="3 8" id="KW-0238">DNA-binding</keyword>